<keyword evidence="2" id="KW-1185">Reference proteome</keyword>
<comment type="caution">
    <text evidence="1">The sequence shown here is derived from an EMBL/GenBank/DDBJ whole genome shotgun (WGS) entry which is preliminary data.</text>
</comment>
<gene>
    <name evidence="1" type="ORF">BV25DRAFT_1917929</name>
</gene>
<proteinExistence type="predicted"/>
<name>A0ACB8SWT6_9AGAM</name>
<reference evidence="1" key="2">
    <citation type="journal article" date="2022" name="New Phytol.">
        <title>Evolutionary transition to the ectomycorrhizal habit in the genomes of a hyperdiverse lineage of mushroom-forming fungi.</title>
        <authorList>
            <person name="Looney B."/>
            <person name="Miyauchi S."/>
            <person name="Morin E."/>
            <person name="Drula E."/>
            <person name="Courty P.E."/>
            <person name="Kohler A."/>
            <person name="Kuo A."/>
            <person name="LaButti K."/>
            <person name="Pangilinan J."/>
            <person name="Lipzen A."/>
            <person name="Riley R."/>
            <person name="Andreopoulos W."/>
            <person name="He G."/>
            <person name="Johnson J."/>
            <person name="Nolan M."/>
            <person name="Tritt A."/>
            <person name="Barry K.W."/>
            <person name="Grigoriev I.V."/>
            <person name="Nagy L.G."/>
            <person name="Hibbett D."/>
            <person name="Henrissat B."/>
            <person name="Matheny P.B."/>
            <person name="Labbe J."/>
            <person name="Martin F.M."/>
        </authorList>
    </citation>
    <scope>NUCLEOTIDE SEQUENCE</scope>
    <source>
        <strain evidence="1">HHB10654</strain>
    </source>
</reference>
<reference evidence="1" key="1">
    <citation type="submission" date="2021-03" db="EMBL/GenBank/DDBJ databases">
        <authorList>
            <consortium name="DOE Joint Genome Institute"/>
            <person name="Ahrendt S."/>
            <person name="Looney B.P."/>
            <person name="Miyauchi S."/>
            <person name="Morin E."/>
            <person name="Drula E."/>
            <person name="Courty P.E."/>
            <person name="Chicoki N."/>
            <person name="Fauchery L."/>
            <person name="Kohler A."/>
            <person name="Kuo A."/>
            <person name="Labutti K."/>
            <person name="Pangilinan J."/>
            <person name="Lipzen A."/>
            <person name="Riley R."/>
            <person name="Andreopoulos W."/>
            <person name="He G."/>
            <person name="Johnson J."/>
            <person name="Barry K.W."/>
            <person name="Grigoriev I.V."/>
            <person name="Nagy L."/>
            <person name="Hibbett D."/>
            <person name="Henrissat B."/>
            <person name="Matheny P.B."/>
            <person name="Labbe J."/>
            <person name="Martin F."/>
        </authorList>
    </citation>
    <scope>NUCLEOTIDE SEQUENCE</scope>
    <source>
        <strain evidence="1">HHB10654</strain>
    </source>
</reference>
<dbReference type="EMBL" id="MU277220">
    <property type="protein sequence ID" value="KAI0060323.1"/>
    <property type="molecule type" value="Genomic_DNA"/>
</dbReference>
<organism evidence="1 2">
    <name type="scientific">Artomyces pyxidatus</name>
    <dbReference type="NCBI Taxonomy" id="48021"/>
    <lineage>
        <taxon>Eukaryota</taxon>
        <taxon>Fungi</taxon>
        <taxon>Dikarya</taxon>
        <taxon>Basidiomycota</taxon>
        <taxon>Agaricomycotina</taxon>
        <taxon>Agaricomycetes</taxon>
        <taxon>Russulales</taxon>
        <taxon>Auriscalpiaceae</taxon>
        <taxon>Artomyces</taxon>
    </lineage>
</organism>
<evidence type="ECO:0000313" key="1">
    <source>
        <dbReference type="EMBL" id="KAI0060323.1"/>
    </source>
</evidence>
<sequence length="221" mass="23449">MDENSIGDREEMRSFYTSWEGCMKLELLMPAVAATPTVGAAVGAMPADASAKPAPRLAQPVPRRPFIHPLPLPQHPPRALLGTPIESLGPRFEYPFTPEPGQKDDSESSPFSSSAILPPFSRYSKFSPPLPSFRFLRPPPAPTPSLSSSSSSSSSMSFHYTASPPTPVHDPPSSPLLGVLSQHDPMVAAAASARDPPVPPSSSGHSRHSLSRTPILSPVTG</sequence>
<protein>
    <submittedName>
        <fullName evidence="1">Uncharacterized protein</fullName>
    </submittedName>
</protein>
<accession>A0ACB8SWT6</accession>
<evidence type="ECO:0000313" key="2">
    <source>
        <dbReference type="Proteomes" id="UP000814140"/>
    </source>
</evidence>
<dbReference type="Proteomes" id="UP000814140">
    <property type="component" value="Unassembled WGS sequence"/>
</dbReference>